<dbReference type="Pfam" id="PF22936">
    <property type="entry name" value="Pol_BBD"/>
    <property type="match status" value="1"/>
</dbReference>
<gene>
    <name evidence="3" type="ORF">KIW84_063940</name>
</gene>
<dbReference type="InterPro" id="IPR054722">
    <property type="entry name" value="PolX-like_BBD"/>
</dbReference>
<keyword evidence="4" id="KW-1185">Reference proteome</keyword>
<protein>
    <recommendedName>
        <fullName evidence="2">Retrovirus-related Pol polyprotein from transposon TNT 1-94-like beta-barrel domain-containing protein</fullName>
    </recommendedName>
</protein>
<sequence length="244" mass="27749">MHVAALTILVHQPFETVTIDSFFHMHVVAVSISHTFEVIQSPLQTTLIIMVIRYFVFIPPVILPTHSRNLLGVTSLCDLIVPSSFIVPISLVVFQLISSLCHNSQGFRYYARDCQRKKETRAKDNDEMQYAHAEDSDYDSVFLISNTQSNTEQTNMWYLYSGCSNHMTGNKIWFTKLDGSFEKVVKFADDRHITSGGKGDIFVVRKDGRKANITYVLCVPSMINNLISVGQLLAKEYNMKLEKN</sequence>
<evidence type="ECO:0000259" key="2">
    <source>
        <dbReference type="Pfam" id="PF22936"/>
    </source>
</evidence>
<evidence type="ECO:0000313" key="4">
    <source>
        <dbReference type="Proteomes" id="UP001058974"/>
    </source>
</evidence>
<dbReference type="Gramene" id="Psat06G0394000-T1">
    <property type="protein sequence ID" value="KAI5398342.1"/>
    <property type="gene ID" value="KIW84_063940"/>
</dbReference>
<keyword evidence="1" id="KW-0472">Membrane</keyword>
<proteinExistence type="predicted"/>
<dbReference type="AlphaFoldDB" id="A0A9D4WB63"/>
<feature type="transmembrane region" description="Helical" evidence="1">
    <location>
        <begin position="70"/>
        <end position="97"/>
    </location>
</feature>
<comment type="caution">
    <text evidence="3">The sequence shown here is derived from an EMBL/GenBank/DDBJ whole genome shotgun (WGS) entry which is preliminary data.</text>
</comment>
<keyword evidence="1" id="KW-1133">Transmembrane helix</keyword>
<keyword evidence="1" id="KW-0812">Transmembrane</keyword>
<reference evidence="3 4" key="1">
    <citation type="journal article" date="2022" name="Nat. Genet.">
        <title>Improved pea reference genome and pan-genome highlight genomic features and evolutionary characteristics.</title>
        <authorList>
            <person name="Yang T."/>
            <person name="Liu R."/>
            <person name="Luo Y."/>
            <person name="Hu S."/>
            <person name="Wang D."/>
            <person name="Wang C."/>
            <person name="Pandey M.K."/>
            <person name="Ge S."/>
            <person name="Xu Q."/>
            <person name="Li N."/>
            <person name="Li G."/>
            <person name="Huang Y."/>
            <person name="Saxena R.K."/>
            <person name="Ji Y."/>
            <person name="Li M."/>
            <person name="Yan X."/>
            <person name="He Y."/>
            <person name="Liu Y."/>
            <person name="Wang X."/>
            <person name="Xiang C."/>
            <person name="Varshney R.K."/>
            <person name="Ding H."/>
            <person name="Gao S."/>
            <person name="Zong X."/>
        </authorList>
    </citation>
    <scope>NUCLEOTIDE SEQUENCE [LARGE SCALE GENOMIC DNA]</scope>
    <source>
        <strain evidence="3 4">cv. Zhongwan 6</strain>
    </source>
</reference>
<evidence type="ECO:0000256" key="1">
    <source>
        <dbReference type="SAM" id="Phobius"/>
    </source>
</evidence>
<organism evidence="3 4">
    <name type="scientific">Pisum sativum</name>
    <name type="common">Garden pea</name>
    <name type="synonym">Lathyrus oleraceus</name>
    <dbReference type="NCBI Taxonomy" id="3888"/>
    <lineage>
        <taxon>Eukaryota</taxon>
        <taxon>Viridiplantae</taxon>
        <taxon>Streptophyta</taxon>
        <taxon>Embryophyta</taxon>
        <taxon>Tracheophyta</taxon>
        <taxon>Spermatophyta</taxon>
        <taxon>Magnoliopsida</taxon>
        <taxon>eudicotyledons</taxon>
        <taxon>Gunneridae</taxon>
        <taxon>Pentapetalae</taxon>
        <taxon>rosids</taxon>
        <taxon>fabids</taxon>
        <taxon>Fabales</taxon>
        <taxon>Fabaceae</taxon>
        <taxon>Papilionoideae</taxon>
        <taxon>50 kb inversion clade</taxon>
        <taxon>NPAAA clade</taxon>
        <taxon>Hologalegina</taxon>
        <taxon>IRL clade</taxon>
        <taxon>Fabeae</taxon>
        <taxon>Lathyrus</taxon>
    </lineage>
</organism>
<dbReference type="EMBL" id="JAMSHJ010000006">
    <property type="protein sequence ID" value="KAI5398342.1"/>
    <property type="molecule type" value="Genomic_DNA"/>
</dbReference>
<dbReference type="Proteomes" id="UP001058974">
    <property type="component" value="Chromosome 6"/>
</dbReference>
<accession>A0A9D4WB63</accession>
<name>A0A9D4WB63_PEA</name>
<feature type="transmembrane region" description="Helical" evidence="1">
    <location>
        <begin position="42"/>
        <end position="63"/>
    </location>
</feature>
<feature type="domain" description="Retrovirus-related Pol polyprotein from transposon TNT 1-94-like beta-barrel" evidence="2">
    <location>
        <begin position="157"/>
        <end position="237"/>
    </location>
</feature>
<evidence type="ECO:0000313" key="3">
    <source>
        <dbReference type="EMBL" id="KAI5398342.1"/>
    </source>
</evidence>